<dbReference type="InterPro" id="IPR050595">
    <property type="entry name" value="Bact_response_regulator"/>
</dbReference>
<dbReference type="CDD" id="cd06170">
    <property type="entry name" value="LuxR_C_like"/>
    <property type="match status" value="1"/>
</dbReference>
<evidence type="ECO:0000313" key="8">
    <source>
        <dbReference type="Proteomes" id="UP000051335"/>
    </source>
</evidence>
<evidence type="ECO:0000256" key="1">
    <source>
        <dbReference type="ARBA" id="ARBA00022553"/>
    </source>
</evidence>
<evidence type="ECO:0000256" key="4">
    <source>
        <dbReference type="SAM" id="MobiDB-lite"/>
    </source>
</evidence>
<dbReference type="Proteomes" id="UP000051335">
    <property type="component" value="Unassembled WGS sequence"/>
</dbReference>
<comment type="caution">
    <text evidence="3">Lacks conserved residue(s) required for the propagation of feature annotation.</text>
</comment>
<name>A0A0P9QGF4_9PSED</name>
<feature type="domain" description="Response regulatory" evidence="6">
    <location>
        <begin position="402"/>
        <end position="519"/>
    </location>
</feature>
<evidence type="ECO:0000313" key="7">
    <source>
        <dbReference type="EMBL" id="KPW97037.1"/>
    </source>
</evidence>
<sequence length="737" mass="81494">MRVNRSIPEGSTSLEVPSSACPGTSLESTALHQRKDFNQRSIDDVLYRIAAPVLFLDSDLNIVFFTPAITRLFNMLPCDTGRPLADLCSRDTTIHLLSEVQDTLTSGLPCRTLIASSNGCCFECVITPCPPWQSGKNAVVLVFTETTEERRLSNALASAYEQASRQHVARAASWNRADQRLRQSAQAVAVIAGQLAATSCGQDDPVPVLVEQLVEDMEIFFGRLEAQWDANADEKSLPIPDALDFPIQEIFDTLANVLEPLASARKIRTRIVASTLWVRSYPEGLARILERIISNAVRHISSERLSLGCRRRSGWVDIELRYTGQGSRTDAVRILASPYPDDSANRVQGRWSLYIPGIQLRVKTQPEKGTFISISVPLSRSHRCAADDRVSSPTKIHVSGGRLLIVEPDEHLRELLSGALGHLGYQIVAVGSACSALECIAHSGVQPDLILTAYTLDEQLDGVQLVRVMRQQFNRTIPAIILSTDTQESVCQLIWAENCTLLRKPVGLNMLSFIIRALLKTAIQEEADLSVKSELPPIIFLVNDDELLKATLRESLEANRYEVQDYCSCEEFLAGYSPGRQACLIVDAHMSGMSGIELVRKLRGEDDELPIIMISNHSRISSVVDAMSVGICDFIEKPFRRQDFLNSVAKALLTYKKTEVLRANRKSAIDHIAHLTVRQRQIMAMVLAGQPSKNIAVNLGISQRTVEKHRASIMSRTEAKSIPELARLALEASALAR</sequence>
<dbReference type="Gene3D" id="3.30.565.10">
    <property type="entry name" value="Histidine kinase-like ATPase, C-terminal domain"/>
    <property type="match status" value="1"/>
</dbReference>
<dbReference type="InterPro" id="IPR016032">
    <property type="entry name" value="Sig_transdc_resp-reg_C-effctor"/>
</dbReference>
<comment type="caution">
    <text evidence="7">The sequence shown here is derived from an EMBL/GenBank/DDBJ whole genome shotgun (WGS) entry which is preliminary data.</text>
</comment>
<reference evidence="7 8" key="1">
    <citation type="submission" date="2015-09" db="EMBL/GenBank/DDBJ databases">
        <title>Genome announcement of multiple Pseudomonas syringae strains.</title>
        <authorList>
            <person name="Thakur S."/>
            <person name="Wang P.W."/>
            <person name="Gong Y."/>
            <person name="Weir B.S."/>
            <person name="Guttman D.S."/>
        </authorList>
    </citation>
    <scope>NUCLEOTIDE SEQUENCE [LARGE SCALE GENOMIC DNA]</scope>
    <source>
        <strain evidence="7 8">ICMP17001</strain>
    </source>
</reference>
<dbReference type="PROSITE" id="PS50110">
    <property type="entry name" value="RESPONSE_REGULATORY"/>
    <property type="match status" value="2"/>
</dbReference>
<dbReference type="Pfam" id="PF00072">
    <property type="entry name" value="Response_reg"/>
    <property type="match status" value="2"/>
</dbReference>
<dbReference type="PRINTS" id="PR00038">
    <property type="entry name" value="HTHLUXR"/>
</dbReference>
<evidence type="ECO:0000256" key="2">
    <source>
        <dbReference type="ARBA" id="ARBA00023125"/>
    </source>
</evidence>
<dbReference type="InterPro" id="IPR000792">
    <property type="entry name" value="Tscrpt_reg_LuxR_C"/>
</dbReference>
<dbReference type="SUPFAM" id="SSF55874">
    <property type="entry name" value="ATPase domain of HSP90 chaperone/DNA topoisomerase II/histidine kinase"/>
    <property type="match status" value="1"/>
</dbReference>
<dbReference type="SUPFAM" id="SSF52172">
    <property type="entry name" value="CheY-like"/>
    <property type="match status" value="2"/>
</dbReference>
<dbReference type="InterPro" id="IPR011006">
    <property type="entry name" value="CheY-like_superfamily"/>
</dbReference>
<evidence type="ECO:0000259" key="6">
    <source>
        <dbReference type="PROSITE" id="PS50110"/>
    </source>
</evidence>
<dbReference type="EMBL" id="LJQC01000627">
    <property type="protein sequence ID" value="KPW97037.1"/>
    <property type="molecule type" value="Genomic_DNA"/>
</dbReference>
<keyword evidence="1 3" id="KW-0597">Phosphoprotein</keyword>
<dbReference type="InterPro" id="IPR036388">
    <property type="entry name" value="WH-like_DNA-bd_sf"/>
</dbReference>
<dbReference type="PROSITE" id="PS50043">
    <property type="entry name" value="HTH_LUXR_2"/>
    <property type="match status" value="1"/>
</dbReference>
<evidence type="ECO:0000256" key="3">
    <source>
        <dbReference type="PROSITE-ProRule" id="PRU00169"/>
    </source>
</evidence>
<gene>
    <name evidence="7" type="ORF">ALO75_03910</name>
</gene>
<dbReference type="SMART" id="SM00448">
    <property type="entry name" value="REC"/>
    <property type="match status" value="2"/>
</dbReference>
<feature type="modified residue" description="4-aspartylphosphate" evidence="3">
    <location>
        <position position="587"/>
    </location>
</feature>
<dbReference type="PROSITE" id="PS00622">
    <property type="entry name" value="HTH_LUXR_1"/>
    <property type="match status" value="1"/>
</dbReference>
<dbReference type="InterPro" id="IPR001789">
    <property type="entry name" value="Sig_transdc_resp-reg_receiver"/>
</dbReference>
<accession>A0A0P9QGF4</accession>
<feature type="compositionally biased region" description="Polar residues" evidence="4">
    <location>
        <begin position="9"/>
        <end position="21"/>
    </location>
</feature>
<dbReference type="Pfam" id="PF13596">
    <property type="entry name" value="PAS_10"/>
    <property type="match status" value="1"/>
</dbReference>
<dbReference type="GO" id="GO:0003677">
    <property type="term" value="F:DNA binding"/>
    <property type="evidence" value="ECO:0007669"/>
    <property type="project" value="UniProtKB-KW"/>
</dbReference>
<organism evidence="7 8">
    <name type="scientific">Pseudomonas syringae pv. coryli</name>
    <dbReference type="NCBI Taxonomy" id="317659"/>
    <lineage>
        <taxon>Bacteria</taxon>
        <taxon>Pseudomonadati</taxon>
        <taxon>Pseudomonadota</taxon>
        <taxon>Gammaproteobacteria</taxon>
        <taxon>Pseudomonadales</taxon>
        <taxon>Pseudomonadaceae</taxon>
        <taxon>Pseudomonas</taxon>
    </lineage>
</organism>
<dbReference type="Pfam" id="PF00196">
    <property type="entry name" value="GerE"/>
    <property type="match status" value="1"/>
</dbReference>
<evidence type="ECO:0000259" key="5">
    <source>
        <dbReference type="PROSITE" id="PS50043"/>
    </source>
</evidence>
<dbReference type="PATRIC" id="fig|317659.3.peg.6158"/>
<dbReference type="GO" id="GO:0006355">
    <property type="term" value="P:regulation of DNA-templated transcription"/>
    <property type="evidence" value="ECO:0007669"/>
    <property type="project" value="InterPro"/>
</dbReference>
<dbReference type="SMART" id="SM00421">
    <property type="entry name" value="HTH_LUXR"/>
    <property type="match status" value="1"/>
</dbReference>
<feature type="domain" description="Response regulatory" evidence="6">
    <location>
        <begin position="538"/>
        <end position="652"/>
    </location>
</feature>
<dbReference type="Gene3D" id="1.10.10.10">
    <property type="entry name" value="Winged helix-like DNA-binding domain superfamily/Winged helix DNA-binding domain"/>
    <property type="match status" value="1"/>
</dbReference>
<dbReference type="RefSeq" id="WP_082100968.1">
    <property type="nucleotide sequence ID" value="NZ_LJQC01000627.1"/>
</dbReference>
<dbReference type="InterPro" id="IPR036890">
    <property type="entry name" value="HATPase_C_sf"/>
</dbReference>
<dbReference type="AlphaFoldDB" id="A0A0P9QGF4"/>
<feature type="domain" description="HTH luxR-type" evidence="5">
    <location>
        <begin position="668"/>
        <end position="733"/>
    </location>
</feature>
<dbReference type="PANTHER" id="PTHR44591">
    <property type="entry name" value="STRESS RESPONSE REGULATOR PROTEIN 1"/>
    <property type="match status" value="1"/>
</dbReference>
<proteinExistence type="predicted"/>
<protein>
    <submittedName>
        <fullName evidence="7">Uncharacterized protein</fullName>
    </submittedName>
</protein>
<keyword evidence="2" id="KW-0238">DNA-binding</keyword>
<dbReference type="GO" id="GO:0000160">
    <property type="term" value="P:phosphorelay signal transduction system"/>
    <property type="evidence" value="ECO:0007669"/>
    <property type="project" value="InterPro"/>
</dbReference>
<dbReference type="SUPFAM" id="SSF46894">
    <property type="entry name" value="C-terminal effector domain of the bipartite response regulators"/>
    <property type="match status" value="1"/>
</dbReference>
<dbReference type="Gene3D" id="3.40.50.2300">
    <property type="match status" value="2"/>
</dbReference>
<dbReference type="PANTHER" id="PTHR44591:SF25">
    <property type="entry name" value="CHEMOTAXIS TWO-COMPONENT RESPONSE REGULATOR"/>
    <property type="match status" value="1"/>
</dbReference>
<keyword evidence="8" id="KW-1185">Reference proteome</keyword>
<dbReference type="CDD" id="cd00156">
    <property type="entry name" value="REC"/>
    <property type="match status" value="1"/>
</dbReference>
<feature type="region of interest" description="Disordered" evidence="4">
    <location>
        <begin position="1"/>
        <end position="21"/>
    </location>
</feature>